<feature type="domain" description="Zinc finger CHCC-type" evidence="1">
    <location>
        <begin position="30"/>
        <end position="65"/>
    </location>
</feature>
<evidence type="ECO:0000259" key="1">
    <source>
        <dbReference type="Pfam" id="PF10276"/>
    </source>
</evidence>
<dbReference type="OrthoDB" id="9806844at2"/>
<dbReference type="KEGG" id="hhk:HH1059_01940"/>
<gene>
    <name evidence="2" type="ORF">HH1059_01940</name>
</gene>
<evidence type="ECO:0000313" key="2">
    <source>
        <dbReference type="EMBL" id="BAU56868.1"/>
    </source>
</evidence>
<accession>A0A0X8X8F4</accession>
<reference evidence="2" key="1">
    <citation type="submission" date="2016-02" db="EMBL/GenBank/DDBJ databases">
        <title>Halorhodospira halochloris DSM-1059 complete genome, version 2.</title>
        <authorList>
            <person name="Tsukatani Y."/>
        </authorList>
    </citation>
    <scope>NUCLEOTIDE SEQUENCE</scope>
    <source>
        <strain evidence="2">DSM 1059</strain>
    </source>
</reference>
<sequence length="84" mass="9602">MPEQFTYERADLLQSNAERRREVKADDLPVVCPTPDSYLWSSHPKVFLPVHESGEETCPYCGTVFSLADEDSLAVTIKGQREWK</sequence>
<keyword evidence="3" id="KW-1185">Reference proteome</keyword>
<proteinExistence type="predicted"/>
<dbReference type="Gene3D" id="2.60.260.40">
    <property type="entry name" value="q5lls5 like domains"/>
    <property type="match status" value="1"/>
</dbReference>
<dbReference type="Proteomes" id="UP000218890">
    <property type="component" value="Chromosome"/>
</dbReference>
<organism evidence="2 3">
    <name type="scientific">Halorhodospira halochloris</name>
    <name type="common">Ectothiorhodospira halochloris</name>
    <dbReference type="NCBI Taxonomy" id="1052"/>
    <lineage>
        <taxon>Bacteria</taxon>
        <taxon>Pseudomonadati</taxon>
        <taxon>Pseudomonadota</taxon>
        <taxon>Gammaproteobacteria</taxon>
        <taxon>Chromatiales</taxon>
        <taxon>Ectothiorhodospiraceae</taxon>
        <taxon>Halorhodospira</taxon>
    </lineage>
</organism>
<dbReference type="AlphaFoldDB" id="A0A0X8X8F4"/>
<dbReference type="InterPro" id="IPR019401">
    <property type="entry name" value="Znf_CHCC"/>
</dbReference>
<dbReference type="RefSeq" id="WP_096407271.1">
    <property type="nucleotide sequence ID" value="NZ_AP017372.2"/>
</dbReference>
<protein>
    <recommendedName>
        <fullName evidence="1">Zinc finger CHCC-type domain-containing protein</fullName>
    </recommendedName>
</protein>
<dbReference type="Pfam" id="PF10276">
    <property type="entry name" value="zf-CHCC"/>
    <property type="match status" value="1"/>
</dbReference>
<dbReference type="EMBL" id="AP017372">
    <property type="protein sequence ID" value="BAU56868.1"/>
    <property type="molecule type" value="Genomic_DNA"/>
</dbReference>
<name>A0A0X8X8F4_HALHR</name>
<evidence type="ECO:0000313" key="3">
    <source>
        <dbReference type="Proteomes" id="UP000218890"/>
    </source>
</evidence>